<dbReference type="EMBL" id="JACOPL010000005">
    <property type="protein sequence ID" value="MBC5725136.1"/>
    <property type="molecule type" value="Genomic_DNA"/>
</dbReference>
<feature type="domain" description="Core-binding (CB)" evidence="5">
    <location>
        <begin position="6"/>
        <end position="86"/>
    </location>
</feature>
<dbReference type="InterPro" id="IPR010998">
    <property type="entry name" value="Integrase_recombinase_N"/>
</dbReference>
<dbReference type="InterPro" id="IPR013762">
    <property type="entry name" value="Integrase-like_cat_sf"/>
</dbReference>
<organism evidence="6 7">
    <name type="scientific">Agathobaculum faecis</name>
    <dbReference type="NCBI Taxonomy" id="2763013"/>
    <lineage>
        <taxon>Bacteria</taxon>
        <taxon>Bacillati</taxon>
        <taxon>Bacillota</taxon>
        <taxon>Clostridia</taxon>
        <taxon>Eubacteriales</taxon>
        <taxon>Butyricicoccaceae</taxon>
        <taxon>Agathobaculum</taxon>
    </lineage>
</organism>
<evidence type="ECO:0000256" key="4">
    <source>
        <dbReference type="PROSITE-ProRule" id="PRU01248"/>
    </source>
</evidence>
<evidence type="ECO:0000256" key="2">
    <source>
        <dbReference type="ARBA" id="ARBA00023125"/>
    </source>
</evidence>
<protein>
    <submittedName>
        <fullName evidence="6">Site-specific integrase</fullName>
    </submittedName>
</protein>
<evidence type="ECO:0000256" key="1">
    <source>
        <dbReference type="ARBA" id="ARBA00008857"/>
    </source>
</evidence>
<dbReference type="RefSeq" id="WP_107631897.1">
    <property type="nucleotide sequence ID" value="NZ_JACOPL010000005.1"/>
</dbReference>
<dbReference type="Gene3D" id="1.10.443.10">
    <property type="entry name" value="Intergrase catalytic core"/>
    <property type="match status" value="1"/>
</dbReference>
<keyword evidence="7" id="KW-1185">Reference proteome</keyword>
<dbReference type="Pfam" id="PF02899">
    <property type="entry name" value="Phage_int_SAM_1"/>
    <property type="match status" value="1"/>
</dbReference>
<evidence type="ECO:0000256" key="3">
    <source>
        <dbReference type="ARBA" id="ARBA00023172"/>
    </source>
</evidence>
<dbReference type="SUPFAM" id="SSF56349">
    <property type="entry name" value="DNA breaking-rejoining enzymes"/>
    <property type="match status" value="1"/>
</dbReference>
<gene>
    <name evidence="6" type="ORF">H8S45_06650</name>
</gene>
<dbReference type="Proteomes" id="UP000606499">
    <property type="component" value="Unassembled WGS sequence"/>
</dbReference>
<evidence type="ECO:0000313" key="7">
    <source>
        <dbReference type="Proteomes" id="UP000606499"/>
    </source>
</evidence>
<dbReference type="GO" id="GO:0006310">
    <property type="term" value="P:DNA recombination"/>
    <property type="evidence" value="ECO:0007669"/>
    <property type="project" value="UniProtKB-KW"/>
</dbReference>
<dbReference type="InterPro" id="IPR011010">
    <property type="entry name" value="DNA_brk_join_enz"/>
</dbReference>
<proteinExistence type="inferred from homology"/>
<reference evidence="6" key="1">
    <citation type="submission" date="2020-08" db="EMBL/GenBank/DDBJ databases">
        <title>Genome public.</title>
        <authorList>
            <person name="Liu C."/>
            <person name="Sun Q."/>
        </authorList>
    </citation>
    <scope>NUCLEOTIDE SEQUENCE</scope>
    <source>
        <strain evidence="6">NSJ-28</strain>
    </source>
</reference>
<dbReference type="InterPro" id="IPR004107">
    <property type="entry name" value="Integrase_SAM-like_N"/>
</dbReference>
<evidence type="ECO:0000259" key="5">
    <source>
        <dbReference type="PROSITE" id="PS51900"/>
    </source>
</evidence>
<evidence type="ECO:0000313" key="6">
    <source>
        <dbReference type="EMBL" id="MBC5725136.1"/>
    </source>
</evidence>
<sequence length="267" mass="30130">MENGYRVTENEIKSFLVDLQKRGRTRSTIAQYRSQLLQLKKFLGEEGLLNNARLAKWKGFMQENGLANESINARISAANSLLAFAGHREWQLVQSRLPKEKEEAAPELTRQEYLRLLQAAKLLKRKRSYYLIKVFGCTGIKTGDIPYITVERLRQAGNETIVLENGSSFTMPVALVGELLQYAEETGVCNGPVFCTRNGKAIDRRIVWSSMKSLCSVAQVDERKVTVSSLEKMYRTTCIGIDAMVAVLREQAYAKLLADEEKIVGLE</sequence>
<dbReference type="GO" id="GO:0015074">
    <property type="term" value="P:DNA integration"/>
    <property type="evidence" value="ECO:0007669"/>
    <property type="project" value="InterPro"/>
</dbReference>
<dbReference type="InterPro" id="IPR044068">
    <property type="entry name" value="CB"/>
</dbReference>
<comment type="similarity">
    <text evidence="1">Belongs to the 'phage' integrase family.</text>
</comment>
<dbReference type="Gene3D" id="1.10.150.130">
    <property type="match status" value="1"/>
</dbReference>
<dbReference type="AlphaFoldDB" id="A0A923LVF3"/>
<comment type="caution">
    <text evidence="6">The sequence shown here is derived from an EMBL/GenBank/DDBJ whole genome shotgun (WGS) entry which is preliminary data.</text>
</comment>
<dbReference type="PROSITE" id="PS51900">
    <property type="entry name" value="CB"/>
    <property type="match status" value="1"/>
</dbReference>
<keyword evidence="2 4" id="KW-0238">DNA-binding</keyword>
<name>A0A923LVF3_9FIRM</name>
<keyword evidence="3" id="KW-0233">DNA recombination</keyword>
<dbReference type="GO" id="GO:0003677">
    <property type="term" value="F:DNA binding"/>
    <property type="evidence" value="ECO:0007669"/>
    <property type="project" value="UniProtKB-UniRule"/>
</dbReference>
<accession>A0A923LVF3</accession>